<protein>
    <recommendedName>
        <fullName evidence="7">Histidine kinase domain-containing protein</fullName>
    </recommendedName>
</protein>
<dbReference type="PROSITE" id="PS50109">
    <property type="entry name" value="HIS_KIN"/>
    <property type="match status" value="1"/>
</dbReference>
<evidence type="ECO:0000259" key="7">
    <source>
        <dbReference type="PROSITE" id="PS50109"/>
    </source>
</evidence>
<feature type="domain" description="Histidine kinase" evidence="7">
    <location>
        <begin position="1"/>
        <end position="196"/>
    </location>
</feature>
<dbReference type="InterPro" id="IPR004358">
    <property type="entry name" value="Sig_transdc_His_kin-like_C"/>
</dbReference>
<dbReference type="EMBL" id="BARS01004911">
    <property type="protein sequence ID" value="GAF84687.1"/>
    <property type="molecule type" value="Genomic_DNA"/>
</dbReference>
<evidence type="ECO:0000256" key="4">
    <source>
        <dbReference type="ARBA" id="ARBA00022777"/>
    </source>
</evidence>
<keyword evidence="4" id="KW-0418">Kinase</keyword>
<keyword evidence="5" id="KW-0067">ATP-binding</keyword>
<dbReference type="InterPro" id="IPR003594">
    <property type="entry name" value="HATPase_dom"/>
</dbReference>
<accession>X0T916</accession>
<keyword evidence="2" id="KW-0808">Transferase</keyword>
<dbReference type="Gene3D" id="3.30.565.10">
    <property type="entry name" value="Histidine kinase-like ATPase, C-terminal domain"/>
    <property type="match status" value="1"/>
</dbReference>
<evidence type="ECO:0000256" key="1">
    <source>
        <dbReference type="ARBA" id="ARBA00022553"/>
    </source>
</evidence>
<dbReference type="InterPro" id="IPR036890">
    <property type="entry name" value="HATPase_C_sf"/>
</dbReference>
<dbReference type="InterPro" id="IPR005467">
    <property type="entry name" value="His_kinase_dom"/>
</dbReference>
<dbReference type="GO" id="GO:0000160">
    <property type="term" value="P:phosphorelay signal transduction system"/>
    <property type="evidence" value="ECO:0007669"/>
    <property type="project" value="UniProtKB-KW"/>
</dbReference>
<evidence type="ECO:0000256" key="5">
    <source>
        <dbReference type="ARBA" id="ARBA00022840"/>
    </source>
</evidence>
<dbReference type="PRINTS" id="PR00344">
    <property type="entry name" value="BCTRLSENSOR"/>
</dbReference>
<name>X0T916_9ZZZZ</name>
<keyword evidence="1" id="KW-0597">Phosphoprotein</keyword>
<evidence type="ECO:0000256" key="2">
    <source>
        <dbReference type="ARBA" id="ARBA00022679"/>
    </source>
</evidence>
<dbReference type="SMART" id="SM00387">
    <property type="entry name" value="HATPase_c"/>
    <property type="match status" value="1"/>
</dbReference>
<dbReference type="CDD" id="cd00075">
    <property type="entry name" value="HATPase"/>
    <property type="match status" value="1"/>
</dbReference>
<proteinExistence type="predicted"/>
<keyword evidence="3" id="KW-0547">Nucleotide-binding</keyword>
<comment type="caution">
    <text evidence="8">The sequence shown here is derived from an EMBL/GenBank/DDBJ whole genome shotgun (WGS) entry which is preliminary data.</text>
</comment>
<dbReference type="AlphaFoldDB" id="X0T916"/>
<dbReference type="PANTHER" id="PTHR43065:SF10">
    <property type="entry name" value="PEROXIDE STRESS-ACTIVATED HISTIDINE KINASE MAK3"/>
    <property type="match status" value="1"/>
</dbReference>
<evidence type="ECO:0000313" key="8">
    <source>
        <dbReference type="EMBL" id="GAF84687.1"/>
    </source>
</evidence>
<evidence type="ECO:0000256" key="3">
    <source>
        <dbReference type="ARBA" id="ARBA00022741"/>
    </source>
</evidence>
<dbReference type="GO" id="GO:0016301">
    <property type="term" value="F:kinase activity"/>
    <property type="evidence" value="ECO:0007669"/>
    <property type="project" value="UniProtKB-KW"/>
</dbReference>
<dbReference type="Pfam" id="PF02518">
    <property type="entry name" value="HATPase_c"/>
    <property type="match status" value="1"/>
</dbReference>
<organism evidence="8">
    <name type="scientific">marine sediment metagenome</name>
    <dbReference type="NCBI Taxonomy" id="412755"/>
    <lineage>
        <taxon>unclassified sequences</taxon>
        <taxon>metagenomes</taxon>
        <taxon>ecological metagenomes</taxon>
    </lineage>
</organism>
<sequence length="198" mass="22429">MIDFGLRTNQMHRAKRSWDILKPNLERLRKFMLDMLDYSKDRNLELDACDFNRVVQGAIESLKSQLKQKKSKLNIRIDQHIPTVELDSERIHEMALNLILNAIDVVENVGGVVSVETKYIEEQGIVRLSVTDNGSGMSEEMKKKIFMPFESGKNKFGTGLGMAIAKQIIDQHDGKIDIETAPKKGTTFRVSLPAKVAK</sequence>
<keyword evidence="6" id="KW-0902">Two-component regulatory system</keyword>
<reference evidence="8" key="1">
    <citation type="journal article" date="2014" name="Front. Microbiol.">
        <title>High frequency of phylogenetically diverse reductive dehalogenase-homologous genes in deep subseafloor sedimentary metagenomes.</title>
        <authorList>
            <person name="Kawai M."/>
            <person name="Futagami T."/>
            <person name="Toyoda A."/>
            <person name="Takaki Y."/>
            <person name="Nishi S."/>
            <person name="Hori S."/>
            <person name="Arai W."/>
            <person name="Tsubouchi T."/>
            <person name="Morono Y."/>
            <person name="Uchiyama I."/>
            <person name="Ito T."/>
            <person name="Fujiyama A."/>
            <person name="Inagaki F."/>
            <person name="Takami H."/>
        </authorList>
    </citation>
    <scope>NUCLEOTIDE SEQUENCE</scope>
    <source>
        <strain evidence="8">Expedition CK06-06</strain>
    </source>
</reference>
<dbReference type="PANTHER" id="PTHR43065">
    <property type="entry name" value="SENSOR HISTIDINE KINASE"/>
    <property type="match status" value="1"/>
</dbReference>
<evidence type="ECO:0000256" key="6">
    <source>
        <dbReference type="ARBA" id="ARBA00023012"/>
    </source>
</evidence>
<dbReference type="GO" id="GO:0005524">
    <property type="term" value="F:ATP binding"/>
    <property type="evidence" value="ECO:0007669"/>
    <property type="project" value="UniProtKB-KW"/>
</dbReference>
<gene>
    <name evidence="8" type="ORF">S01H1_09609</name>
</gene>
<dbReference type="SUPFAM" id="SSF55874">
    <property type="entry name" value="ATPase domain of HSP90 chaperone/DNA topoisomerase II/histidine kinase"/>
    <property type="match status" value="1"/>
</dbReference>